<comment type="caution">
    <text evidence="6">The sequence shown here is derived from an EMBL/GenBank/DDBJ whole genome shotgun (WGS) entry which is preliminary data.</text>
</comment>
<evidence type="ECO:0000313" key="1">
    <source>
        <dbReference type="EMBL" id="KAG2848716.1"/>
    </source>
</evidence>
<proteinExistence type="predicted"/>
<dbReference type="Proteomes" id="UP000251314">
    <property type="component" value="Unassembled WGS sequence"/>
</dbReference>
<evidence type="ECO:0000313" key="2">
    <source>
        <dbReference type="EMBL" id="KAG2898220.1"/>
    </source>
</evidence>
<keyword evidence="7" id="KW-1185">Reference proteome</keyword>
<dbReference type="EMBL" id="RCMI01000770">
    <property type="protein sequence ID" value="KAG2898220.1"/>
    <property type="molecule type" value="Genomic_DNA"/>
</dbReference>
<dbReference type="Proteomes" id="UP000697107">
    <property type="component" value="Unassembled WGS sequence"/>
</dbReference>
<gene>
    <name evidence="6" type="ORF">PC110_g17905</name>
    <name evidence="1" type="ORF">PC113_g17538</name>
    <name evidence="2" type="ORF">PC115_g16905</name>
    <name evidence="3" type="ORF">PC117_g18556</name>
    <name evidence="4" type="ORF">PC118_g17200</name>
    <name evidence="5" type="ORF">PC129_g15868</name>
</gene>
<evidence type="ECO:0000313" key="6">
    <source>
        <dbReference type="EMBL" id="RAW25681.1"/>
    </source>
</evidence>
<accession>A0A329RMW0</accession>
<reference evidence="6 7" key="1">
    <citation type="submission" date="2018-01" db="EMBL/GenBank/DDBJ databases">
        <title>Draft genome of the strawberry crown rot pathogen Phytophthora cactorum.</title>
        <authorList>
            <person name="Armitage A.D."/>
            <person name="Lysoe E."/>
            <person name="Nellist C.F."/>
            <person name="Harrison R.J."/>
            <person name="Brurberg M.B."/>
        </authorList>
    </citation>
    <scope>NUCLEOTIDE SEQUENCE [LARGE SCALE GENOMIC DNA]</scope>
    <source>
        <strain evidence="6 7">10300</strain>
    </source>
</reference>
<evidence type="ECO:0000313" key="7">
    <source>
        <dbReference type="Proteomes" id="UP000251314"/>
    </source>
</evidence>
<dbReference type="VEuPathDB" id="FungiDB:PC110_g17905"/>
<dbReference type="EMBL" id="RCMG01000763">
    <property type="protein sequence ID" value="KAG2848716.1"/>
    <property type="molecule type" value="Genomic_DNA"/>
</dbReference>
<protein>
    <submittedName>
        <fullName evidence="6">Uncharacterized protein</fullName>
    </submittedName>
</protein>
<dbReference type="AlphaFoldDB" id="A0A329RMW0"/>
<evidence type="ECO:0000313" key="4">
    <source>
        <dbReference type="EMBL" id="KAG2969869.1"/>
    </source>
</evidence>
<dbReference type="Proteomes" id="UP000735874">
    <property type="component" value="Unassembled WGS sequence"/>
</dbReference>
<dbReference type="Proteomes" id="UP000736787">
    <property type="component" value="Unassembled WGS sequence"/>
</dbReference>
<evidence type="ECO:0000313" key="3">
    <source>
        <dbReference type="EMBL" id="KAG2913507.1"/>
    </source>
</evidence>
<dbReference type="OrthoDB" id="115812at2759"/>
<dbReference type="EMBL" id="MJFZ01000724">
    <property type="protein sequence ID" value="RAW25681.1"/>
    <property type="molecule type" value="Genomic_DNA"/>
</dbReference>
<reference evidence="1" key="2">
    <citation type="submission" date="2018-10" db="EMBL/GenBank/DDBJ databases">
        <title>Effector identification in a new, highly contiguous assembly of the strawberry crown rot pathogen Phytophthora cactorum.</title>
        <authorList>
            <person name="Armitage A.D."/>
            <person name="Nellist C.F."/>
            <person name="Bates H."/>
            <person name="Vickerstaff R.J."/>
            <person name="Harrison R.J."/>
        </authorList>
    </citation>
    <scope>NUCLEOTIDE SEQUENCE</scope>
    <source>
        <strain evidence="1">15-7</strain>
        <strain evidence="2">4032</strain>
        <strain evidence="3">4040</strain>
        <strain evidence="4">P415</strain>
        <strain evidence="5">P421</strain>
    </source>
</reference>
<dbReference type="Proteomes" id="UP000760860">
    <property type="component" value="Unassembled WGS sequence"/>
</dbReference>
<dbReference type="EMBL" id="RCMK01000755">
    <property type="protein sequence ID" value="KAG2913507.1"/>
    <property type="molecule type" value="Genomic_DNA"/>
</dbReference>
<sequence length="92" mass="10104">MNSNVDHGNVIASCFVLHNFALTYERNTLEELTAVVAGEHDNSMQDEMVQHDSGFAGGLDLVQVEEDAEEELLEGQTKRNEVVRLSVGSVTI</sequence>
<dbReference type="Proteomes" id="UP000774804">
    <property type="component" value="Unassembled WGS sequence"/>
</dbReference>
<organism evidence="6 7">
    <name type="scientific">Phytophthora cactorum</name>
    <dbReference type="NCBI Taxonomy" id="29920"/>
    <lineage>
        <taxon>Eukaryota</taxon>
        <taxon>Sar</taxon>
        <taxon>Stramenopiles</taxon>
        <taxon>Oomycota</taxon>
        <taxon>Peronosporomycetes</taxon>
        <taxon>Peronosporales</taxon>
        <taxon>Peronosporaceae</taxon>
        <taxon>Phytophthora</taxon>
    </lineage>
</organism>
<dbReference type="EMBL" id="RCMV01000759">
    <property type="protein sequence ID" value="KAG3213189.1"/>
    <property type="molecule type" value="Genomic_DNA"/>
</dbReference>
<evidence type="ECO:0000313" key="5">
    <source>
        <dbReference type="EMBL" id="KAG3213189.1"/>
    </source>
</evidence>
<name>A0A329RMW0_9STRA</name>
<dbReference type="EMBL" id="RCML01000762">
    <property type="protein sequence ID" value="KAG2969869.1"/>
    <property type="molecule type" value="Genomic_DNA"/>
</dbReference>